<dbReference type="Pfam" id="PF12697">
    <property type="entry name" value="Abhydrolase_6"/>
    <property type="match status" value="1"/>
</dbReference>
<dbReference type="PANTHER" id="PTHR43798:SF5">
    <property type="entry name" value="MONOACYLGLYCEROL LIPASE ABHD6"/>
    <property type="match status" value="1"/>
</dbReference>
<dbReference type="GO" id="GO:0046464">
    <property type="term" value="P:acylglycerol catabolic process"/>
    <property type="evidence" value="ECO:0007669"/>
    <property type="project" value="TreeGrafter"/>
</dbReference>
<reference evidence="2 3" key="1">
    <citation type="submission" date="2019-12" db="EMBL/GenBank/DDBJ databases">
        <title>Snethiella sp. nov. sp. isolated from sea sand.</title>
        <authorList>
            <person name="Kim J."/>
            <person name="Jeong S.E."/>
            <person name="Jung H.S."/>
            <person name="Jeon C.O."/>
        </authorList>
    </citation>
    <scope>NUCLEOTIDE SEQUENCE [LARGE SCALE GENOMIC DNA]</scope>
    <source>
        <strain evidence="2 3">DP05</strain>
    </source>
</reference>
<organism evidence="2 3">
    <name type="scientific">Sneathiella litorea</name>
    <dbReference type="NCBI Taxonomy" id="2606216"/>
    <lineage>
        <taxon>Bacteria</taxon>
        <taxon>Pseudomonadati</taxon>
        <taxon>Pseudomonadota</taxon>
        <taxon>Alphaproteobacteria</taxon>
        <taxon>Sneathiellales</taxon>
        <taxon>Sneathiellaceae</taxon>
        <taxon>Sneathiella</taxon>
    </lineage>
</organism>
<name>A0A6L8W3N4_9PROT</name>
<evidence type="ECO:0000313" key="2">
    <source>
        <dbReference type="EMBL" id="MZR29661.1"/>
    </source>
</evidence>
<dbReference type="InterPro" id="IPR029058">
    <property type="entry name" value="AB_hydrolase_fold"/>
</dbReference>
<feature type="domain" description="AB hydrolase-1" evidence="1">
    <location>
        <begin position="18"/>
        <end position="255"/>
    </location>
</feature>
<dbReference type="SUPFAM" id="SSF53474">
    <property type="entry name" value="alpha/beta-Hydrolases"/>
    <property type="match status" value="1"/>
</dbReference>
<sequence length="264" mass="29649">MIRQAKPDFIEVGQGQKVILFHSTAAGARQWRSLMNTLADRYHLIAINLYGYGQTVAWDDSRPQSLADQAKLMVPFLPKNGDAVSIVGHSFGGSVAMKAAALFKDQVDRLVLIEPNPFYLLRQHERSEAYQEAVNLRDVIMEKGRTKSWGIAAEVFANYWTGEGSWDAMPDDRKSKFTKNLEPNFHEWDGVMNEEISLAEWEISLPKATTVISAADTVRSIREICALMKQNIPNWKHEQINRGGHMAALTKPDLINPIVANALT</sequence>
<dbReference type="AlphaFoldDB" id="A0A6L8W3N4"/>
<dbReference type="PRINTS" id="PR00111">
    <property type="entry name" value="ABHYDROLASE"/>
</dbReference>
<dbReference type="Proteomes" id="UP000476030">
    <property type="component" value="Unassembled WGS sequence"/>
</dbReference>
<gene>
    <name evidence="2" type="ORF">GQE98_03335</name>
</gene>
<evidence type="ECO:0000313" key="3">
    <source>
        <dbReference type="Proteomes" id="UP000476030"/>
    </source>
</evidence>
<keyword evidence="2" id="KW-0378">Hydrolase</keyword>
<protein>
    <submittedName>
        <fullName evidence="2">Alpha/beta fold hydrolase</fullName>
    </submittedName>
</protein>
<dbReference type="EMBL" id="WTUW01000001">
    <property type="protein sequence ID" value="MZR29661.1"/>
    <property type="molecule type" value="Genomic_DNA"/>
</dbReference>
<dbReference type="RefSeq" id="WP_161314115.1">
    <property type="nucleotide sequence ID" value="NZ_WTUW01000001.1"/>
</dbReference>
<dbReference type="PANTHER" id="PTHR43798">
    <property type="entry name" value="MONOACYLGLYCEROL LIPASE"/>
    <property type="match status" value="1"/>
</dbReference>
<dbReference type="Gene3D" id="3.40.50.1820">
    <property type="entry name" value="alpha/beta hydrolase"/>
    <property type="match status" value="1"/>
</dbReference>
<dbReference type="InterPro" id="IPR050266">
    <property type="entry name" value="AB_hydrolase_sf"/>
</dbReference>
<evidence type="ECO:0000259" key="1">
    <source>
        <dbReference type="Pfam" id="PF12697"/>
    </source>
</evidence>
<accession>A0A6L8W3N4</accession>
<dbReference type="GO" id="GO:0016020">
    <property type="term" value="C:membrane"/>
    <property type="evidence" value="ECO:0007669"/>
    <property type="project" value="TreeGrafter"/>
</dbReference>
<comment type="caution">
    <text evidence="2">The sequence shown here is derived from an EMBL/GenBank/DDBJ whole genome shotgun (WGS) entry which is preliminary data.</text>
</comment>
<proteinExistence type="predicted"/>
<dbReference type="InterPro" id="IPR000073">
    <property type="entry name" value="AB_hydrolase_1"/>
</dbReference>
<dbReference type="GO" id="GO:0047372">
    <property type="term" value="F:monoacylglycerol lipase activity"/>
    <property type="evidence" value="ECO:0007669"/>
    <property type="project" value="TreeGrafter"/>
</dbReference>
<keyword evidence="3" id="KW-1185">Reference proteome</keyword>